<dbReference type="OrthoDB" id="5521552at2"/>
<keyword evidence="2" id="KW-1185">Reference proteome</keyword>
<gene>
    <name evidence="1" type="ORF">Dthio_PD1300</name>
</gene>
<dbReference type="RefSeq" id="WP_008871310.1">
    <property type="nucleotide sequence ID" value="NZ_ACJN02000003.1"/>
</dbReference>
<dbReference type="AlphaFoldDB" id="D6STE5"/>
<organism evidence="1 2">
    <name type="scientific">Desulfonatronospira thiodismutans ASO3-1</name>
    <dbReference type="NCBI Taxonomy" id="555779"/>
    <lineage>
        <taxon>Bacteria</taxon>
        <taxon>Pseudomonadati</taxon>
        <taxon>Thermodesulfobacteriota</taxon>
        <taxon>Desulfovibrionia</taxon>
        <taxon>Desulfovibrionales</taxon>
        <taxon>Desulfonatronovibrionaceae</taxon>
        <taxon>Desulfonatronospira</taxon>
    </lineage>
</organism>
<comment type="caution">
    <text evidence="1">The sequence shown here is derived from an EMBL/GenBank/DDBJ whole genome shotgun (WGS) entry which is preliminary data.</text>
</comment>
<evidence type="ECO:0000313" key="2">
    <source>
        <dbReference type="Proteomes" id="UP000005496"/>
    </source>
</evidence>
<dbReference type="Proteomes" id="UP000005496">
    <property type="component" value="Unassembled WGS sequence"/>
</dbReference>
<dbReference type="EMBL" id="ACJN02000003">
    <property type="protein sequence ID" value="EFI33961.1"/>
    <property type="molecule type" value="Genomic_DNA"/>
</dbReference>
<reference evidence="1" key="1">
    <citation type="submission" date="2010-05" db="EMBL/GenBank/DDBJ databases">
        <title>The draft genome of Desulfonatronospira thiodismutans ASO3-1.</title>
        <authorList>
            <consortium name="US DOE Joint Genome Institute (JGI-PGF)"/>
            <person name="Lucas S."/>
            <person name="Copeland A."/>
            <person name="Lapidus A."/>
            <person name="Cheng J.-F."/>
            <person name="Bruce D."/>
            <person name="Goodwin L."/>
            <person name="Pitluck S."/>
            <person name="Chertkov O."/>
            <person name="Brettin T."/>
            <person name="Detter J.C."/>
            <person name="Han C."/>
            <person name="Land M.L."/>
            <person name="Hauser L."/>
            <person name="Kyrpides N."/>
            <person name="Mikhailova N."/>
            <person name="Muyzer G."/>
            <person name="Woyke T."/>
        </authorList>
    </citation>
    <scope>NUCLEOTIDE SEQUENCE [LARGE SCALE GENOMIC DNA]</scope>
    <source>
        <strain evidence="1">ASO3-1</strain>
    </source>
</reference>
<name>D6STE5_9BACT</name>
<accession>D6STE5</accession>
<evidence type="ECO:0000313" key="1">
    <source>
        <dbReference type="EMBL" id="EFI33961.1"/>
    </source>
</evidence>
<protein>
    <submittedName>
        <fullName evidence="1">Uncharacterized protein</fullName>
    </submittedName>
</protein>
<dbReference type="eggNOG" id="ENOG502ZCYY">
    <property type="taxonomic scope" value="Bacteria"/>
</dbReference>
<proteinExistence type="predicted"/>
<sequence>MINEKTILQARLKNCLLTIVEMEPLLSRISVHHELKKEFRQLKEISGKIAGMELSDAEVERIENATEVFLKELEIPGEFLPQENHETLQ</sequence>